<protein>
    <recommendedName>
        <fullName evidence="7">Flagellar protein FliT</fullName>
    </recommendedName>
</protein>
<keyword evidence="4" id="KW-0143">Chaperone</keyword>
<proteinExistence type="inferred from homology"/>
<evidence type="ECO:0000256" key="8">
    <source>
        <dbReference type="SAM" id="Coils"/>
    </source>
</evidence>
<evidence type="ECO:0000313" key="11">
    <source>
        <dbReference type="Proteomes" id="UP000214688"/>
    </source>
</evidence>
<feature type="coiled-coil region" evidence="8">
    <location>
        <begin position="56"/>
        <end position="94"/>
    </location>
</feature>
<dbReference type="AlphaFoldDB" id="A0A223CXM9"/>
<organism evidence="10 11">
    <name type="scientific">Tumebacillus algifaecis</name>
    <dbReference type="NCBI Taxonomy" id="1214604"/>
    <lineage>
        <taxon>Bacteria</taxon>
        <taxon>Bacillati</taxon>
        <taxon>Bacillota</taxon>
        <taxon>Bacilli</taxon>
        <taxon>Bacillales</taxon>
        <taxon>Alicyclobacillaceae</taxon>
        <taxon>Tumebacillus</taxon>
    </lineage>
</organism>
<accession>A0A223CXM9</accession>
<comment type="similarity">
    <text evidence="6">Belongs to the bacillales FliT family.</text>
</comment>
<evidence type="ECO:0000256" key="1">
    <source>
        <dbReference type="ARBA" id="ARBA00004514"/>
    </source>
</evidence>
<dbReference type="Pfam" id="PF05400">
    <property type="entry name" value="FliT"/>
    <property type="match status" value="1"/>
</dbReference>
<evidence type="ECO:0000256" key="2">
    <source>
        <dbReference type="ARBA" id="ARBA00022490"/>
    </source>
</evidence>
<dbReference type="KEGG" id="tab:CIG75_02410"/>
<reference evidence="10 11" key="1">
    <citation type="journal article" date="2015" name="Int. J. Syst. Evol. Microbiol.">
        <title>Tumebacillus algifaecis sp. nov., isolated from decomposing algal scum.</title>
        <authorList>
            <person name="Wu Y.F."/>
            <person name="Zhang B."/>
            <person name="Xing P."/>
            <person name="Wu Q.L."/>
            <person name="Liu S.J."/>
        </authorList>
    </citation>
    <scope>NUCLEOTIDE SEQUENCE [LARGE SCALE GENOMIC DNA]</scope>
    <source>
        <strain evidence="10 11">THMBR28</strain>
    </source>
</reference>
<keyword evidence="2" id="KW-0963">Cytoplasm</keyword>
<evidence type="ECO:0000256" key="3">
    <source>
        <dbReference type="ARBA" id="ARBA00022795"/>
    </source>
</evidence>
<dbReference type="InterPro" id="IPR008622">
    <property type="entry name" value="FliT"/>
</dbReference>
<dbReference type="RefSeq" id="WP_094235204.1">
    <property type="nucleotide sequence ID" value="NZ_CP022657.1"/>
</dbReference>
<evidence type="ECO:0000313" key="10">
    <source>
        <dbReference type="EMBL" id="ASS73944.1"/>
    </source>
</evidence>
<evidence type="ECO:0000256" key="5">
    <source>
        <dbReference type="ARBA" id="ARBA00093765"/>
    </source>
</evidence>
<dbReference type="OrthoDB" id="2382332at2"/>
<evidence type="ECO:0000256" key="7">
    <source>
        <dbReference type="ARBA" id="ARBA00093797"/>
    </source>
</evidence>
<keyword evidence="11" id="KW-1185">Reference proteome</keyword>
<name>A0A223CXM9_9BACL</name>
<dbReference type="Proteomes" id="UP000214688">
    <property type="component" value="Chromosome"/>
</dbReference>
<keyword evidence="3" id="KW-1005">Bacterial flagellum biogenesis</keyword>
<evidence type="ECO:0000256" key="6">
    <source>
        <dbReference type="ARBA" id="ARBA00093785"/>
    </source>
</evidence>
<evidence type="ECO:0000256" key="9">
    <source>
        <dbReference type="SAM" id="MobiDB-lite"/>
    </source>
</evidence>
<comment type="function">
    <text evidence="5">May act as an export chaperone for the filament capping protein FliD.</text>
</comment>
<sequence>MTRLELARQILAGSKRIFDTLQSEPDEQLANLFDERQDRISDYLELELENAGQPQSAQEEQELQELMRESYQLNQQIEERLQKLRQNLYDELTQGDQMRDATTAYSSPYDNVTEPMFFDKKN</sequence>
<keyword evidence="8" id="KW-0175">Coiled coil</keyword>
<gene>
    <name evidence="10" type="ORF">CIG75_02410</name>
</gene>
<comment type="subcellular location">
    <subcellularLocation>
        <location evidence="1">Cytoplasm</location>
        <location evidence="1">Cytosol</location>
    </subcellularLocation>
</comment>
<feature type="region of interest" description="Disordered" evidence="9">
    <location>
        <begin position="99"/>
        <end position="122"/>
    </location>
</feature>
<dbReference type="EMBL" id="CP022657">
    <property type="protein sequence ID" value="ASS73944.1"/>
    <property type="molecule type" value="Genomic_DNA"/>
</dbReference>
<evidence type="ECO:0000256" key="4">
    <source>
        <dbReference type="ARBA" id="ARBA00023186"/>
    </source>
</evidence>